<accession>A0A0R2CBU8</accession>
<evidence type="ECO:0000313" key="3">
    <source>
        <dbReference type="Proteomes" id="UP000051576"/>
    </source>
</evidence>
<comment type="caution">
    <text evidence="2">The sequence shown here is derived from an EMBL/GenBank/DDBJ whole genome shotgun (WGS) entry which is preliminary data.</text>
</comment>
<keyword evidence="1" id="KW-0175">Coiled coil</keyword>
<gene>
    <name evidence="2" type="ORF">FD21_GL000641</name>
</gene>
<name>A0A0R2CBU8_9LACO</name>
<evidence type="ECO:0000313" key="2">
    <source>
        <dbReference type="EMBL" id="KRM88853.1"/>
    </source>
</evidence>
<dbReference type="OrthoDB" id="2297359at2"/>
<dbReference type="PATRIC" id="fig|1133569.4.peg.693"/>
<feature type="coiled-coil region" evidence="1">
    <location>
        <begin position="51"/>
        <end position="78"/>
    </location>
</feature>
<dbReference type="EMBL" id="AYYX01000019">
    <property type="protein sequence ID" value="KRM88853.1"/>
    <property type="molecule type" value="Genomic_DNA"/>
</dbReference>
<dbReference type="AlphaFoldDB" id="A0A0R2CBU8"/>
<keyword evidence="3" id="KW-1185">Reference proteome</keyword>
<organism evidence="2 3">
    <name type="scientific">Liquorilactobacillus vini DSM 20605</name>
    <dbReference type="NCBI Taxonomy" id="1133569"/>
    <lineage>
        <taxon>Bacteria</taxon>
        <taxon>Bacillati</taxon>
        <taxon>Bacillota</taxon>
        <taxon>Bacilli</taxon>
        <taxon>Lactobacillales</taxon>
        <taxon>Lactobacillaceae</taxon>
        <taxon>Liquorilactobacillus</taxon>
    </lineage>
</organism>
<proteinExistence type="predicted"/>
<evidence type="ECO:0000256" key="1">
    <source>
        <dbReference type="SAM" id="Coils"/>
    </source>
</evidence>
<dbReference type="eggNOG" id="ENOG5032F52">
    <property type="taxonomic scope" value="Bacteria"/>
</dbReference>
<sequence>MNNLTVERTEARAEKSAVWRLINQETGNFLDVVFDKGLEKAMKVHRNFSFNRFESEQINELQKLVAKISDNYQLILNQDVIGLDYLPLSADNAVTYLEKE</sequence>
<protein>
    <submittedName>
        <fullName evidence="2">Uncharacterized protein</fullName>
    </submittedName>
</protein>
<dbReference type="RefSeq" id="WP_010581368.1">
    <property type="nucleotide sequence ID" value="NZ_AHYZ01000183.1"/>
</dbReference>
<dbReference type="Proteomes" id="UP000051576">
    <property type="component" value="Unassembled WGS sequence"/>
</dbReference>
<reference evidence="2 3" key="1">
    <citation type="journal article" date="2015" name="Genome Announc.">
        <title>Expanding the biotechnology potential of lactobacilli through comparative genomics of 213 strains and associated genera.</title>
        <authorList>
            <person name="Sun Z."/>
            <person name="Harris H.M."/>
            <person name="McCann A."/>
            <person name="Guo C."/>
            <person name="Argimon S."/>
            <person name="Zhang W."/>
            <person name="Yang X."/>
            <person name="Jeffery I.B."/>
            <person name="Cooney J.C."/>
            <person name="Kagawa T.F."/>
            <person name="Liu W."/>
            <person name="Song Y."/>
            <person name="Salvetti E."/>
            <person name="Wrobel A."/>
            <person name="Rasinkangas P."/>
            <person name="Parkhill J."/>
            <person name="Rea M.C."/>
            <person name="O'Sullivan O."/>
            <person name="Ritari J."/>
            <person name="Douillard F.P."/>
            <person name="Paul Ross R."/>
            <person name="Yang R."/>
            <person name="Briner A.E."/>
            <person name="Felis G.E."/>
            <person name="de Vos W.M."/>
            <person name="Barrangou R."/>
            <person name="Klaenhammer T.R."/>
            <person name="Caufield P.W."/>
            <person name="Cui Y."/>
            <person name="Zhang H."/>
            <person name="O'Toole P.W."/>
        </authorList>
    </citation>
    <scope>NUCLEOTIDE SEQUENCE [LARGE SCALE GENOMIC DNA]</scope>
    <source>
        <strain evidence="2 3">DSM 20605</strain>
    </source>
</reference>